<keyword evidence="7" id="KW-1133">Transmembrane helix</keyword>
<evidence type="ECO:0000256" key="4">
    <source>
        <dbReference type="ARBA" id="ARBA00022729"/>
    </source>
</evidence>
<keyword evidence="5" id="KW-0677">Repeat</keyword>
<dbReference type="PANTHER" id="PTHR24028">
    <property type="entry name" value="CADHERIN-87A"/>
    <property type="match status" value="1"/>
</dbReference>
<keyword evidence="4 11" id="KW-0732">Signal</keyword>
<gene>
    <name evidence="13" type="ORF">PYW07_002029</name>
</gene>
<evidence type="ECO:0000256" key="8">
    <source>
        <dbReference type="ARBA" id="ARBA00023136"/>
    </source>
</evidence>
<dbReference type="GO" id="GO:0005509">
    <property type="term" value="F:calcium ion binding"/>
    <property type="evidence" value="ECO:0007669"/>
    <property type="project" value="UniProtKB-UniRule"/>
</dbReference>
<sequence length="804" mass="87557">MLRVITCLLVATAAAEHVREFTVRENARAETLVGHLGDELPDAAPPYTIVPVPGSAVNDDLRIDPHTGEIRTRGPLDRENRDHYALVAIPASGDNIRVVVRVLDENDNAPTFPTPVMNVEFSENTPRDVKRKLNPAKDQDLGPFNTQRYNIVSGNTDNAFRLSSHRERDGVLYLDLQINGFLDRETTDHYQLVIEALDGGTPPLRGTMTVNITILDVNDNPPVFAESVYSATIPENATVGTPVLKVSATDSDSGENGLIEYSINRRQSDKENMFKIDPETGDITVNKALDFETKELHELVVVARDKGAQPLETTAFVSIRVTDVNDNQPTIDVIFLSDDATPKISESAQLDEFVARISVHDPDSKTEYANVNVTLSGGDGHFDLRTHDNIIYLVVVALPLDRESRSSYTLNVVATDKGSPPLHASRIISLKVTDVNDNAPVFSEPEYKASVLEAAPYGTPVVQVSATDADEGKNAEIRYFLLPSPQSNWFSIDDLSGLVKTRARVDCETNPMPRLTVVAQDGGNPPMSTLTTVVVTVLDVNDNEPIFDQSFYNVTVSENEAVGSCILKLSAIDPDCGVNAIVNYTLGESSIKPQFSVKPDSGDLCVSAPLDYEAQSDYEFPVIATDRGGLSTTAMVKIQLLDINDNVPAFTVKDYNVSLKEGRISSEPIIAVSATDSDSGRFGTITYRIVNGNENDVFRIDRSTGEILVTKPALVQANLKFDLEVSATDGGGLSAPQNAVVHISVMPAGIGSALFDKPRYNFRVKEDVRTGTVVGNLKATVGDREYAVHLSMGILRHDFTIVKT</sequence>
<dbReference type="FunFam" id="2.60.40.60:FF:000102">
    <property type="entry name" value="Dachsous cadherin-related 1b"/>
    <property type="match status" value="1"/>
</dbReference>
<dbReference type="GO" id="GO:0060429">
    <property type="term" value="P:epithelium development"/>
    <property type="evidence" value="ECO:0007669"/>
    <property type="project" value="UniProtKB-ARBA"/>
</dbReference>
<evidence type="ECO:0000313" key="13">
    <source>
        <dbReference type="EMBL" id="KAJ8721254.1"/>
    </source>
</evidence>
<keyword evidence="2" id="KW-1003">Cell membrane</keyword>
<evidence type="ECO:0000256" key="7">
    <source>
        <dbReference type="ARBA" id="ARBA00022989"/>
    </source>
</evidence>
<dbReference type="FunFam" id="2.60.40.60:FF:000226">
    <property type="entry name" value="Dachsous, isoform B"/>
    <property type="match status" value="1"/>
</dbReference>
<proteinExistence type="predicted"/>
<feature type="domain" description="Cadherin" evidence="12">
    <location>
        <begin position="113"/>
        <end position="224"/>
    </location>
</feature>
<dbReference type="PROSITE" id="PS00232">
    <property type="entry name" value="CADHERIN_1"/>
    <property type="match status" value="4"/>
</dbReference>
<dbReference type="InterPro" id="IPR015919">
    <property type="entry name" value="Cadherin-like_sf"/>
</dbReference>
<feature type="domain" description="Cadherin" evidence="12">
    <location>
        <begin position="548"/>
        <end position="650"/>
    </location>
</feature>
<evidence type="ECO:0000256" key="2">
    <source>
        <dbReference type="ARBA" id="ARBA00022475"/>
    </source>
</evidence>
<dbReference type="InterPro" id="IPR002126">
    <property type="entry name" value="Cadherin-like_dom"/>
</dbReference>
<dbReference type="Pfam" id="PF00028">
    <property type="entry name" value="Cadherin"/>
    <property type="match status" value="7"/>
</dbReference>
<evidence type="ECO:0000259" key="12">
    <source>
        <dbReference type="PROSITE" id="PS50268"/>
    </source>
</evidence>
<feature type="domain" description="Cadherin" evidence="12">
    <location>
        <begin position="225"/>
        <end position="331"/>
    </location>
</feature>
<dbReference type="InterPro" id="IPR050174">
    <property type="entry name" value="Protocadherin/Cadherin-CA"/>
</dbReference>
<feature type="domain" description="Cadherin" evidence="12">
    <location>
        <begin position="15"/>
        <end position="112"/>
    </location>
</feature>
<evidence type="ECO:0000256" key="11">
    <source>
        <dbReference type="SAM" id="SignalP"/>
    </source>
</evidence>
<evidence type="ECO:0000256" key="6">
    <source>
        <dbReference type="ARBA" id="ARBA00022837"/>
    </source>
</evidence>
<comment type="caution">
    <text evidence="13">The sequence shown here is derived from an EMBL/GenBank/DDBJ whole genome shotgun (WGS) entry which is preliminary data.</text>
</comment>
<dbReference type="SUPFAM" id="SSF49313">
    <property type="entry name" value="Cadherin-like"/>
    <property type="match status" value="7"/>
</dbReference>
<feature type="domain" description="Cadherin" evidence="12">
    <location>
        <begin position="443"/>
        <end position="547"/>
    </location>
</feature>
<keyword evidence="3" id="KW-0812">Transmembrane</keyword>
<evidence type="ECO:0000256" key="1">
    <source>
        <dbReference type="ARBA" id="ARBA00004251"/>
    </source>
</evidence>
<dbReference type="Proteomes" id="UP001231518">
    <property type="component" value="Chromosome 12"/>
</dbReference>
<name>A0AAD8DTY5_MYTSE</name>
<dbReference type="FunFam" id="2.60.40.60:FF:000106">
    <property type="entry name" value="FAT atypical cadherin 4"/>
    <property type="match status" value="1"/>
</dbReference>
<feature type="domain" description="Cadherin" evidence="12">
    <location>
        <begin position="651"/>
        <end position="760"/>
    </location>
</feature>
<evidence type="ECO:0000256" key="9">
    <source>
        <dbReference type="ARBA" id="ARBA00023180"/>
    </source>
</evidence>
<feature type="chain" id="PRO_5042288434" description="Cadherin domain-containing protein" evidence="11">
    <location>
        <begin position="16"/>
        <end position="804"/>
    </location>
</feature>
<feature type="domain" description="Cadherin" evidence="12">
    <location>
        <begin position="344"/>
        <end position="442"/>
    </location>
</feature>
<evidence type="ECO:0000313" key="14">
    <source>
        <dbReference type="Proteomes" id="UP001231518"/>
    </source>
</evidence>
<dbReference type="CDD" id="cd11304">
    <property type="entry name" value="Cadherin_repeat"/>
    <property type="match status" value="6"/>
</dbReference>
<evidence type="ECO:0000256" key="10">
    <source>
        <dbReference type="PROSITE-ProRule" id="PRU00043"/>
    </source>
</evidence>
<keyword evidence="9" id="KW-0325">Glycoprotein</keyword>
<dbReference type="PROSITE" id="PS50268">
    <property type="entry name" value="CADHERIN_2"/>
    <property type="match status" value="7"/>
</dbReference>
<keyword evidence="14" id="KW-1185">Reference proteome</keyword>
<dbReference type="GO" id="GO:0009653">
    <property type="term" value="P:anatomical structure morphogenesis"/>
    <property type="evidence" value="ECO:0007669"/>
    <property type="project" value="UniProtKB-ARBA"/>
</dbReference>
<feature type="signal peptide" evidence="11">
    <location>
        <begin position="1"/>
        <end position="15"/>
    </location>
</feature>
<comment type="subcellular location">
    <subcellularLocation>
        <location evidence="1">Cell membrane</location>
        <topology evidence="1">Single-pass type I membrane protein</topology>
    </subcellularLocation>
</comment>
<dbReference type="GO" id="GO:0005886">
    <property type="term" value="C:plasma membrane"/>
    <property type="evidence" value="ECO:0007669"/>
    <property type="project" value="UniProtKB-SubCell"/>
</dbReference>
<reference evidence="13" key="1">
    <citation type="submission" date="2023-03" db="EMBL/GenBank/DDBJ databases">
        <title>Chromosome-level genomes of two armyworms, Mythimna separata and Mythimna loreyi, provide insights into the biosynthesis and reception of sex pheromones.</title>
        <authorList>
            <person name="Zhao H."/>
        </authorList>
    </citation>
    <scope>NUCLEOTIDE SEQUENCE</scope>
    <source>
        <strain evidence="13">BeijingLab</strain>
        <tissue evidence="13">Pupa</tissue>
    </source>
</reference>
<keyword evidence="8" id="KW-0472">Membrane</keyword>
<keyword evidence="6 10" id="KW-0106">Calcium</keyword>
<dbReference type="EMBL" id="JARGEI010000013">
    <property type="protein sequence ID" value="KAJ8721254.1"/>
    <property type="molecule type" value="Genomic_DNA"/>
</dbReference>
<protein>
    <recommendedName>
        <fullName evidence="12">Cadherin domain-containing protein</fullName>
    </recommendedName>
</protein>
<dbReference type="GO" id="GO:0007156">
    <property type="term" value="P:homophilic cell adhesion via plasma membrane adhesion molecules"/>
    <property type="evidence" value="ECO:0007669"/>
    <property type="project" value="InterPro"/>
</dbReference>
<dbReference type="PANTHER" id="PTHR24028:SF328">
    <property type="entry name" value="CADHERIN-3"/>
    <property type="match status" value="1"/>
</dbReference>
<dbReference type="FunFam" id="2.60.40.60:FF:000020">
    <property type="entry name" value="Dachsous cadherin-related 1b"/>
    <property type="match status" value="2"/>
</dbReference>
<dbReference type="SMART" id="SM00112">
    <property type="entry name" value="CA"/>
    <property type="match status" value="7"/>
</dbReference>
<dbReference type="AlphaFoldDB" id="A0AAD8DTY5"/>
<dbReference type="Gene3D" id="2.60.40.60">
    <property type="entry name" value="Cadherins"/>
    <property type="match status" value="7"/>
</dbReference>
<dbReference type="FunFam" id="2.60.40.60:FF:000007">
    <property type="entry name" value="Protocadherin alpha 2"/>
    <property type="match status" value="1"/>
</dbReference>
<dbReference type="PRINTS" id="PR00205">
    <property type="entry name" value="CADHERIN"/>
</dbReference>
<evidence type="ECO:0000256" key="5">
    <source>
        <dbReference type="ARBA" id="ARBA00022737"/>
    </source>
</evidence>
<dbReference type="InterPro" id="IPR020894">
    <property type="entry name" value="Cadherin_CS"/>
</dbReference>
<accession>A0AAD8DTY5</accession>
<evidence type="ECO:0000256" key="3">
    <source>
        <dbReference type="ARBA" id="ARBA00022692"/>
    </source>
</evidence>
<organism evidence="13 14">
    <name type="scientific">Mythimna separata</name>
    <name type="common">Oriental armyworm</name>
    <name type="synonym">Pseudaletia separata</name>
    <dbReference type="NCBI Taxonomy" id="271217"/>
    <lineage>
        <taxon>Eukaryota</taxon>
        <taxon>Metazoa</taxon>
        <taxon>Ecdysozoa</taxon>
        <taxon>Arthropoda</taxon>
        <taxon>Hexapoda</taxon>
        <taxon>Insecta</taxon>
        <taxon>Pterygota</taxon>
        <taxon>Neoptera</taxon>
        <taxon>Endopterygota</taxon>
        <taxon>Lepidoptera</taxon>
        <taxon>Glossata</taxon>
        <taxon>Ditrysia</taxon>
        <taxon>Noctuoidea</taxon>
        <taxon>Noctuidae</taxon>
        <taxon>Noctuinae</taxon>
        <taxon>Hadenini</taxon>
        <taxon>Mythimna</taxon>
    </lineage>
</organism>